<sequence>MVVFFVTCHPNTHFLVGPRPISTKALLLFFFIPAAAACLVSSSVDRTSPWTILLFSVVDAALQLPNPKLPDVVVPTMYLCMSLHCASLTALSALHFRHGLTFTRAPLTFSSALSHNIMTCLTLVTLKSSVREDSGSCSFLPSCTGRYLRSFLELRAIF</sequence>
<name>A0A9D3Z7V4_DREPO</name>
<accession>A0A9D3Z7V4</accession>
<keyword evidence="1" id="KW-0472">Membrane</keyword>
<protein>
    <submittedName>
        <fullName evidence="2">Uncharacterized protein</fullName>
    </submittedName>
</protein>
<dbReference type="Proteomes" id="UP000828390">
    <property type="component" value="Unassembled WGS sequence"/>
</dbReference>
<dbReference type="EMBL" id="JAIWYP010000014">
    <property type="protein sequence ID" value="KAH3711824.1"/>
    <property type="molecule type" value="Genomic_DNA"/>
</dbReference>
<feature type="transmembrane region" description="Helical" evidence="1">
    <location>
        <begin position="72"/>
        <end position="94"/>
    </location>
</feature>
<reference evidence="2" key="2">
    <citation type="submission" date="2020-11" db="EMBL/GenBank/DDBJ databases">
        <authorList>
            <person name="McCartney M.A."/>
            <person name="Auch B."/>
            <person name="Kono T."/>
            <person name="Mallez S."/>
            <person name="Becker A."/>
            <person name="Gohl D.M."/>
            <person name="Silverstein K.A.T."/>
            <person name="Koren S."/>
            <person name="Bechman K.B."/>
            <person name="Herman A."/>
            <person name="Abrahante J.E."/>
            <person name="Garbe J."/>
        </authorList>
    </citation>
    <scope>NUCLEOTIDE SEQUENCE</scope>
    <source>
        <strain evidence="2">Duluth1</strain>
        <tissue evidence="2">Whole animal</tissue>
    </source>
</reference>
<proteinExistence type="predicted"/>
<organism evidence="2 3">
    <name type="scientific">Dreissena polymorpha</name>
    <name type="common">Zebra mussel</name>
    <name type="synonym">Mytilus polymorpha</name>
    <dbReference type="NCBI Taxonomy" id="45954"/>
    <lineage>
        <taxon>Eukaryota</taxon>
        <taxon>Metazoa</taxon>
        <taxon>Spiralia</taxon>
        <taxon>Lophotrochozoa</taxon>
        <taxon>Mollusca</taxon>
        <taxon>Bivalvia</taxon>
        <taxon>Autobranchia</taxon>
        <taxon>Heteroconchia</taxon>
        <taxon>Euheterodonta</taxon>
        <taxon>Imparidentia</taxon>
        <taxon>Neoheterodontei</taxon>
        <taxon>Myida</taxon>
        <taxon>Dreissenoidea</taxon>
        <taxon>Dreissenidae</taxon>
        <taxon>Dreissena</taxon>
    </lineage>
</organism>
<feature type="transmembrane region" description="Helical" evidence="1">
    <location>
        <begin position="25"/>
        <end position="44"/>
    </location>
</feature>
<keyword evidence="1" id="KW-0812">Transmembrane</keyword>
<comment type="caution">
    <text evidence="2">The sequence shown here is derived from an EMBL/GenBank/DDBJ whole genome shotgun (WGS) entry which is preliminary data.</text>
</comment>
<keyword evidence="1" id="KW-1133">Transmembrane helix</keyword>
<evidence type="ECO:0000256" key="1">
    <source>
        <dbReference type="SAM" id="Phobius"/>
    </source>
</evidence>
<keyword evidence="3" id="KW-1185">Reference proteome</keyword>
<evidence type="ECO:0000313" key="3">
    <source>
        <dbReference type="Proteomes" id="UP000828390"/>
    </source>
</evidence>
<gene>
    <name evidence="2" type="ORF">DPMN_071498</name>
</gene>
<evidence type="ECO:0000313" key="2">
    <source>
        <dbReference type="EMBL" id="KAH3711824.1"/>
    </source>
</evidence>
<reference evidence="2" key="1">
    <citation type="journal article" date="2019" name="bioRxiv">
        <title>The Genome of the Zebra Mussel, Dreissena polymorpha: A Resource for Invasive Species Research.</title>
        <authorList>
            <person name="McCartney M.A."/>
            <person name="Auch B."/>
            <person name="Kono T."/>
            <person name="Mallez S."/>
            <person name="Zhang Y."/>
            <person name="Obille A."/>
            <person name="Becker A."/>
            <person name="Abrahante J.E."/>
            <person name="Garbe J."/>
            <person name="Badalamenti J.P."/>
            <person name="Herman A."/>
            <person name="Mangelson H."/>
            <person name="Liachko I."/>
            <person name="Sullivan S."/>
            <person name="Sone E.D."/>
            <person name="Koren S."/>
            <person name="Silverstein K.A.T."/>
            <person name="Beckman K.B."/>
            <person name="Gohl D.M."/>
        </authorList>
    </citation>
    <scope>NUCLEOTIDE SEQUENCE</scope>
    <source>
        <strain evidence="2">Duluth1</strain>
        <tissue evidence="2">Whole animal</tissue>
    </source>
</reference>
<dbReference type="AlphaFoldDB" id="A0A9D3Z7V4"/>